<feature type="transmembrane region" description="Helical" evidence="2">
    <location>
        <begin position="145"/>
        <end position="166"/>
    </location>
</feature>
<keyword evidence="4" id="KW-1185">Reference proteome</keyword>
<evidence type="ECO:0000313" key="3">
    <source>
        <dbReference type="EMBL" id="OEU09143.1"/>
    </source>
</evidence>
<accession>A0A1E7EUC0</accession>
<protein>
    <submittedName>
        <fullName evidence="3">Uncharacterized protein</fullName>
    </submittedName>
</protein>
<dbReference type="EMBL" id="KV784377">
    <property type="protein sequence ID" value="OEU09143.1"/>
    <property type="molecule type" value="Genomic_DNA"/>
</dbReference>
<name>A0A1E7EUC0_9STRA</name>
<sequence length="270" mass="30412">MGLYPTKVGLMEEALLVSLVASEPRNTNPEKRVQQNRDPEKRVQQNRVMAVLLSYSSATNNPVALRSPSSVIVHSDENNIYRNSNSSPNNTYDEIRKTLVTIMKVNSSTAYNDDNGGSDSEASIGKSLSDINWDNIKVSSSVIEAFLGGTICLILLYSLILILHCGNREMSDKYENLINSKKKKKRLKLLVVEGVQVVNPDALITALELMPIMTVVLVAIMDQYILICTIDWCEFANRLVAFREMIPKEDFYHSKRNQKDVWISQVLTKI</sequence>
<organism evidence="3 4">
    <name type="scientific">Fragilariopsis cylindrus CCMP1102</name>
    <dbReference type="NCBI Taxonomy" id="635003"/>
    <lineage>
        <taxon>Eukaryota</taxon>
        <taxon>Sar</taxon>
        <taxon>Stramenopiles</taxon>
        <taxon>Ochrophyta</taxon>
        <taxon>Bacillariophyta</taxon>
        <taxon>Bacillariophyceae</taxon>
        <taxon>Bacillariophycidae</taxon>
        <taxon>Bacillariales</taxon>
        <taxon>Bacillariaceae</taxon>
        <taxon>Fragilariopsis</taxon>
    </lineage>
</organism>
<reference evidence="3 4" key="1">
    <citation type="submission" date="2016-09" db="EMBL/GenBank/DDBJ databases">
        <title>Extensive genetic diversity and differential bi-allelic expression allows diatom success in the polar Southern Ocean.</title>
        <authorList>
            <consortium name="DOE Joint Genome Institute"/>
            <person name="Mock T."/>
            <person name="Otillar R.P."/>
            <person name="Strauss J."/>
            <person name="Dupont C."/>
            <person name="Frickenhaus S."/>
            <person name="Maumus F."/>
            <person name="Mcmullan M."/>
            <person name="Sanges R."/>
            <person name="Schmutz J."/>
            <person name="Toseland A."/>
            <person name="Valas R."/>
            <person name="Veluchamy A."/>
            <person name="Ward B.J."/>
            <person name="Allen A."/>
            <person name="Barry K."/>
            <person name="Falciatore A."/>
            <person name="Ferrante M."/>
            <person name="Fortunato A.E."/>
            <person name="Gloeckner G."/>
            <person name="Gruber A."/>
            <person name="Hipkin R."/>
            <person name="Janech M."/>
            <person name="Kroth P."/>
            <person name="Leese F."/>
            <person name="Lindquist E."/>
            <person name="Lyon B.R."/>
            <person name="Martin J."/>
            <person name="Mayer C."/>
            <person name="Parker M."/>
            <person name="Quesneville H."/>
            <person name="Raymond J."/>
            <person name="Uhlig C."/>
            <person name="Valentin K.U."/>
            <person name="Worden A.Z."/>
            <person name="Armbrust E.V."/>
            <person name="Bowler C."/>
            <person name="Green B."/>
            <person name="Moulton V."/>
            <person name="Van Oosterhout C."/>
            <person name="Grigoriev I."/>
        </authorList>
    </citation>
    <scope>NUCLEOTIDE SEQUENCE [LARGE SCALE GENOMIC DNA]</scope>
    <source>
        <strain evidence="3 4">CCMP1102</strain>
    </source>
</reference>
<evidence type="ECO:0000256" key="2">
    <source>
        <dbReference type="SAM" id="Phobius"/>
    </source>
</evidence>
<dbReference type="Proteomes" id="UP000095751">
    <property type="component" value="Unassembled WGS sequence"/>
</dbReference>
<keyword evidence="2" id="KW-0812">Transmembrane</keyword>
<evidence type="ECO:0000313" key="4">
    <source>
        <dbReference type="Proteomes" id="UP000095751"/>
    </source>
</evidence>
<evidence type="ECO:0000256" key="1">
    <source>
        <dbReference type="SAM" id="MobiDB-lite"/>
    </source>
</evidence>
<feature type="region of interest" description="Disordered" evidence="1">
    <location>
        <begin position="22"/>
        <end position="44"/>
    </location>
</feature>
<dbReference type="KEGG" id="fcy:FRACYDRAFT_249059"/>
<dbReference type="AlphaFoldDB" id="A0A1E7EUC0"/>
<proteinExistence type="predicted"/>
<feature type="compositionally biased region" description="Basic and acidic residues" evidence="1">
    <location>
        <begin position="28"/>
        <end position="43"/>
    </location>
</feature>
<gene>
    <name evidence="3" type="ORF">FRACYDRAFT_249059</name>
</gene>
<dbReference type="InParanoid" id="A0A1E7EUC0"/>
<keyword evidence="2" id="KW-1133">Transmembrane helix</keyword>
<keyword evidence="2" id="KW-0472">Membrane</keyword>